<evidence type="ECO:0000256" key="4">
    <source>
        <dbReference type="SAM" id="Phobius"/>
    </source>
</evidence>
<dbReference type="GO" id="GO:0005484">
    <property type="term" value="F:SNAP receptor activity"/>
    <property type="evidence" value="ECO:0007669"/>
    <property type="project" value="InterPro"/>
</dbReference>
<dbReference type="Gene3D" id="1.20.58.70">
    <property type="match status" value="1"/>
</dbReference>
<dbReference type="Gene3D" id="1.20.5.110">
    <property type="match status" value="1"/>
</dbReference>
<dbReference type="PANTHER" id="PTHR19957:SF38">
    <property type="entry name" value="LD27581P"/>
    <property type="match status" value="1"/>
</dbReference>
<dbReference type="Pfam" id="PF14523">
    <property type="entry name" value="Syntaxin_2"/>
    <property type="match status" value="1"/>
</dbReference>
<evidence type="ECO:0000256" key="1">
    <source>
        <dbReference type="ARBA" id="ARBA00009063"/>
    </source>
</evidence>
<feature type="region of interest" description="Disordered" evidence="3">
    <location>
        <begin position="141"/>
        <end position="163"/>
    </location>
</feature>
<dbReference type="EMBL" id="AMQN01017386">
    <property type="status" value="NOT_ANNOTATED_CDS"/>
    <property type="molecule type" value="Genomic_DNA"/>
</dbReference>
<comment type="similarity">
    <text evidence="1 2">Belongs to the syntaxin family.</text>
</comment>
<dbReference type="AlphaFoldDB" id="R7VCM3"/>
<name>R7VCM3_CAPTE</name>
<dbReference type="InterPro" id="IPR045242">
    <property type="entry name" value="Syntaxin"/>
</dbReference>
<dbReference type="EMBL" id="KB293062">
    <property type="protein sequence ID" value="ELU16583.1"/>
    <property type="molecule type" value="Genomic_DNA"/>
</dbReference>
<dbReference type="PROSITE" id="PS00914">
    <property type="entry name" value="SYNTAXIN"/>
    <property type="match status" value="1"/>
</dbReference>
<dbReference type="GO" id="GO:0012505">
    <property type="term" value="C:endomembrane system"/>
    <property type="evidence" value="ECO:0007669"/>
    <property type="project" value="TreeGrafter"/>
</dbReference>
<evidence type="ECO:0000313" key="6">
    <source>
        <dbReference type="EMBL" id="ELU16583.1"/>
    </source>
</evidence>
<accession>R7VCM3</accession>
<keyword evidence="8" id="KW-1185">Reference proteome</keyword>
<dbReference type="SMART" id="SM00397">
    <property type="entry name" value="t_SNARE"/>
    <property type="match status" value="1"/>
</dbReference>
<evidence type="ECO:0000256" key="3">
    <source>
        <dbReference type="SAM" id="MobiDB-lite"/>
    </source>
</evidence>
<dbReference type="OMA" id="RNQPVHQ"/>
<dbReference type="PANTHER" id="PTHR19957">
    <property type="entry name" value="SYNTAXIN"/>
    <property type="match status" value="1"/>
</dbReference>
<sequence length="285" mass="32227">MARRGYGTLPEFRDDPSASSHQDFGRGYQATGYSDYNALVDEISSNIFTIGNNATMLEKSVNQVGTNVDSAQLRDRIHQTEQNTNKVISKTMDALRRLAGLAGQSDRIQKLQYDRLTNEFKVAIEKYNGLQKQVADKVKSSVSLSRPNEPKTGNLIGWNDDPDEQSLLANESRREQMMAEQEMLDTEVEFLRERDEQIRNLESDILDINQIFRDLGALVYEQGEVINTIESNVETAASHVEGGAEQLEKAARYQRRARKKMCILVVILLVLALIVTLIIVFSLRK</sequence>
<dbReference type="GO" id="GO:0006906">
    <property type="term" value="P:vesicle fusion"/>
    <property type="evidence" value="ECO:0007669"/>
    <property type="project" value="TreeGrafter"/>
</dbReference>
<dbReference type="InterPro" id="IPR010989">
    <property type="entry name" value="SNARE"/>
</dbReference>
<evidence type="ECO:0000256" key="2">
    <source>
        <dbReference type="RuleBase" id="RU003858"/>
    </source>
</evidence>
<gene>
    <name evidence="6" type="ORF">CAPTEDRAFT_214729</name>
</gene>
<dbReference type="GO" id="GO:0006886">
    <property type="term" value="P:intracellular protein transport"/>
    <property type="evidence" value="ECO:0007669"/>
    <property type="project" value="InterPro"/>
</dbReference>
<evidence type="ECO:0000313" key="8">
    <source>
        <dbReference type="Proteomes" id="UP000014760"/>
    </source>
</evidence>
<reference evidence="6 8" key="2">
    <citation type="journal article" date="2013" name="Nature">
        <title>Insights into bilaterian evolution from three spiralian genomes.</title>
        <authorList>
            <person name="Simakov O."/>
            <person name="Marletaz F."/>
            <person name="Cho S.J."/>
            <person name="Edsinger-Gonzales E."/>
            <person name="Havlak P."/>
            <person name="Hellsten U."/>
            <person name="Kuo D.H."/>
            <person name="Larsson T."/>
            <person name="Lv J."/>
            <person name="Arendt D."/>
            <person name="Savage R."/>
            <person name="Osoegawa K."/>
            <person name="de Jong P."/>
            <person name="Grimwood J."/>
            <person name="Chapman J.A."/>
            <person name="Shapiro H."/>
            <person name="Aerts A."/>
            <person name="Otillar R.P."/>
            <person name="Terry A.Y."/>
            <person name="Boore J.L."/>
            <person name="Grigoriev I.V."/>
            <person name="Lindberg D.R."/>
            <person name="Seaver E.C."/>
            <person name="Weisblat D.A."/>
            <person name="Putnam N.H."/>
            <person name="Rokhsar D.S."/>
        </authorList>
    </citation>
    <scope>NUCLEOTIDE SEQUENCE</scope>
    <source>
        <strain evidence="6 8">I ESC-2004</strain>
    </source>
</reference>
<dbReference type="Proteomes" id="UP000014760">
    <property type="component" value="Unassembled WGS sequence"/>
</dbReference>
<dbReference type="CDD" id="cd15875">
    <property type="entry name" value="SNARE_syntaxin7"/>
    <property type="match status" value="1"/>
</dbReference>
<evidence type="ECO:0000259" key="5">
    <source>
        <dbReference type="PROSITE" id="PS50192"/>
    </source>
</evidence>
<dbReference type="GO" id="GO:0048278">
    <property type="term" value="P:vesicle docking"/>
    <property type="evidence" value="ECO:0007669"/>
    <property type="project" value="TreeGrafter"/>
</dbReference>
<dbReference type="OrthoDB" id="75754at2759"/>
<dbReference type="InterPro" id="IPR006011">
    <property type="entry name" value="Syntaxin_N"/>
</dbReference>
<dbReference type="GO" id="GO:0031201">
    <property type="term" value="C:SNARE complex"/>
    <property type="evidence" value="ECO:0007669"/>
    <property type="project" value="TreeGrafter"/>
</dbReference>
<keyword evidence="4" id="KW-1133">Transmembrane helix</keyword>
<dbReference type="STRING" id="283909.R7VCM3"/>
<dbReference type="PROSITE" id="PS50192">
    <property type="entry name" value="T_SNARE"/>
    <property type="match status" value="1"/>
</dbReference>
<feature type="transmembrane region" description="Helical" evidence="4">
    <location>
        <begin position="262"/>
        <end position="283"/>
    </location>
</feature>
<dbReference type="EnsemblMetazoa" id="CapteT214729">
    <property type="protein sequence ID" value="CapteP214729"/>
    <property type="gene ID" value="CapteG214729"/>
</dbReference>
<reference evidence="7" key="3">
    <citation type="submission" date="2015-06" db="UniProtKB">
        <authorList>
            <consortium name="EnsemblMetazoa"/>
        </authorList>
    </citation>
    <scope>IDENTIFICATION</scope>
</reference>
<dbReference type="SUPFAM" id="SSF47661">
    <property type="entry name" value="t-snare proteins"/>
    <property type="match status" value="1"/>
</dbReference>
<feature type="domain" description="T-SNARE coiled-coil homology" evidence="5">
    <location>
        <begin position="188"/>
        <end position="250"/>
    </location>
</feature>
<dbReference type="Pfam" id="PF05739">
    <property type="entry name" value="SNARE"/>
    <property type="match status" value="1"/>
</dbReference>
<reference evidence="8" key="1">
    <citation type="submission" date="2012-12" db="EMBL/GenBank/DDBJ databases">
        <authorList>
            <person name="Hellsten U."/>
            <person name="Grimwood J."/>
            <person name="Chapman J.A."/>
            <person name="Shapiro H."/>
            <person name="Aerts A."/>
            <person name="Otillar R.P."/>
            <person name="Terry A.Y."/>
            <person name="Boore J.L."/>
            <person name="Simakov O."/>
            <person name="Marletaz F."/>
            <person name="Cho S.-J."/>
            <person name="Edsinger-Gonzales E."/>
            <person name="Havlak P."/>
            <person name="Kuo D.-H."/>
            <person name="Larsson T."/>
            <person name="Lv J."/>
            <person name="Arendt D."/>
            <person name="Savage R."/>
            <person name="Osoegawa K."/>
            <person name="de Jong P."/>
            <person name="Lindberg D.R."/>
            <person name="Seaver E.C."/>
            <person name="Weisblat D.A."/>
            <person name="Putnam N.H."/>
            <person name="Grigoriev I.V."/>
            <person name="Rokhsar D.S."/>
        </authorList>
    </citation>
    <scope>NUCLEOTIDE SEQUENCE</scope>
    <source>
        <strain evidence="8">I ESC-2004</strain>
    </source>
</reference>
<dbReference type="InterPro" id="IPR006012">
    <property type="entry name" value="Syntaxin/epimorphin_CS"/>
</dbReference>
<dbReference type="FunFam" id="1.20.5.110:FF:000059">
    <property type="entry name" value="Related to syntaxin 12"/>
    <property type="match status" value="1"/>
</dbReference>
<keyword evidence="4" id="KW-0472">Membrane</keyword>
<dbReference type="HOGENOM" id="CLU_059257_1_1_1"/>
<dbReference type="GO" id="GO:0000149">
    <property type="term" value="F:SNARE binding"/>
    <property type="evidence" value="ECO:0007669"/>
    <property type="project" value="TreeGrafter"/>
</dbReference>
<evidence type="ECO:0000313" key="7">
    <source>
        <dbReference type="EnsemblMetazoa" id="CapteP214729"/>
    </source>
</evidence>
<dbReference type="SMART" id="SM00503">
    <property type="entry name" value="SynN"/>
    <property type="match status" value="1"/>
</dbReference>
<organism evidence="6">
    <name type="scientific">Capitella teleta</name>
    <name type="common">Polychaete worm</name>
    <dbReference type="NCBI Taxonomy" id="283909"/>
    <lineage>
        <taxon>Eukaryota</taxon>
        <taxon>Metazoa</taxon>
        <taxon>Spiralia</taxon>
        <taxon>Lophotrochozoa</taxon>
        <taxon>Annelida</taxon>
        <taxon>Polychaeta</taxon>
        <taxon>Sedentaria</taxon>
        <taxon>Scolecida</taxon>
        <taxon>Capitellidae</taxon>
        <taxon>Capitella</taxon>
    </lineage>
</organism>
<keyword evidence="4" id="KW-0812">Transmembrane</keyword>
<dbReference type="InterPro" id="IPR000727">
    <property type="entry name" value="T_SNARE_dom"/>
</dbReference>
<protein>
    <recommendedName>
        <fullName evidence="5">t-SNARE coiled-coil homology domain-containing protein</fullName>
    </recommendedName>
</protein>
<proteinExistence type="inferred from homology"/>
<feature type="region of interest" description="Disordered" evidence="3">
    <location>
        <begin position="1"/>
        <end position="26"/>
    </location>
</feature>